<dbReference type="GO" id="GO:0005975">
    <property type="term" value="P:carbohydrate metabolic process"/>
    <property type="evidence" value="ECO:0007669"/>
    <property type="project" value="UniProtKB-ARBA"/>
</dbReference>
<dbReference type="EMBL" id="JGZN01000025">
    <property type="protein sequence ID" value="KFI90248.1"/>
    <property type="molecule type" value="Genomic_DNA"/>
</dbReference>
<feature type="domain" description="SD-repeat containing protein B" evidence="8">
    <location>
        <begin position="2014"/>
        <end position="2133"/>
    </location>
</feature>
<dbReference type="STRING" id="1437607.BISA_2277"/>
<dbReference type="InterPro" id="IPR058923">
    <property type="entry name" value="RCC1-like_dom"/>
</dbReference>
<dbReference type="GO" id="GO:0005576">
    <property type="term" value="C:extracellular region"/>
    <property type="evidence" value="ECO:0007669"/>
    <property type="project" value="UniProtKB-SubCell"/>
</dbReference>
<dbReference type="Gene3D" id="2.130.10.30">
    <property type="entry name" value="Regulator of chromosome condensation 1/beta-lactamase-inhibitor protein II"/>
    <property type="match status" value="4"/>
</dbReference>
<evidence type="ECO:0000313" key="10">
    <source>
        <dbReference type="EMBL" id="KFI90248.1"/>
    </source>
</evidence>
<gene>
    <name evidence="10" type="ORF">BISA_2277</name>
</gene>
<dbReference type="InterPro" id="IPR000408">
    <property type="entry name" value="Reg_chr_condens"/>
</dbReference>
<dbReference type="PROSITE" id="PS50012">
    <property type="entry name" value="RCC1_3"/>
    <property type="match status" value="7"/>
</dbReference>
<evidence type="ECO:0000256" key="2">
    <source>
        <dbReference type="ARBA" id="ARBA00022525"/>
    </source>
</evidence>
<feature type="transmembrane region" description="Helical" evidence="6">
    <location>
        <begin position="2150"/>
        <end position="2171"/>
    </location>
</feature>
<dbReference type="Pfam" id="PF00415">
    <property type="entry name" value="RCC1"/>
    <property type="match status" value="1"/>
</dbReference>
<dbReference type="PRINTS" id="PR00633">
    <property type="entry name" value="RCCNDNSATION"/>
</dbReference>
<dbReference type="PANTHER" id="PTHR22870">
    <property type="entry name" value="REGULATOR OF CHROMOSOME CONDENSATION"/>
    <property type="match status" value="1"/>
</dbReference>
<evidence type="ECO:0000256" key="4">
    <source>
        <dbReference type="ARBA" id="ARBA00022737"/>
    </source>
</evidence>
<dbReference type="InterPro" id="IPR009091">
    <property type="entry name" value="RCC1/BLIP-II"/>
</dbReference>
<dbReference type="InterPro" id="IPR013783">
    <property type="entry name" value="Ig-like_fold"/>
</dbReference>
<sequence>MHAISAAKRPMATLAILATLTLGLATGTAGSAAPKAQAAEPKPAYATARLSETRDGTGHGTSAQTFVASANGFRVGDDKPDDGIVSSGDTVEYSLELSFTAAARRQVKVSWNLADAPYLQAGDAIAGFCESGQLVQAKRTGDSCTYTVPAGAVETLKQTLALTAKDTGGLVKTGQKPKLTVERVGSTGSNVDYPAGEVTVVSAPAADLVFDNGGMPDNDRSIERNTVWQDSGNVSGYLTIRPRALTYPGYTTSHGASTTGSWSTGIDVSAFPESTVFTMDGETLTPKNGQLRVENKTGSHDLEWSIPASEIADIPEGSSTYYAARIIPDRTVFSTGGVDADVLLNMGKGGEPGWDANRDETTKSADTGAIRGYPYANNDWTRAIIKRYKRSTDTQIPPGTHYIPLWDKTLARPYTFGATLFDTTSRDFTLSETASTVSHHRIDPNDRIATDTQVKTTLTMNPAGADLLDYGYHPYMTDTWDPTQQQWTGNLTVTQGGKELVMGDIEAAGSTADYTVKWTTEDPGKPNTEWRDGIPAATQSDVRAIRIDLNQNHIDLSATAANIEASFILHVTATAGKGNTTVADTMTGGIYKTGQGWSKTTIPEYVVVIAPAEPSTLITNNVSVTDGEGHAREGDAQPGDTASYSMEPRIKNIQLSGTTAAPAVTMPYPSGLINPVATGKDWQLHVEGKGKSRIIRFTLNTPDGTTVPYLGAHGDTSLPDITWKAQVGNKAVGTITAAATLTADLAANGIVPAYPNVTSNTATATFTVSEKSGESGMLASDQEKAEIGDPLSYTFNLYAKGVGRSGKADTVIHAPSNQDSKLLGKDNTGLDGSWNEYDRGSSGYHGTWELKGPVALNTDNSTTTTISYSTTVAWTDDPNDYTWKTWDELTDSERRNITAIRIRSMFETGDNGSMPVAAANGAITIQPSGNRKDDAYNWWPGRTRFTDGHTNGNLPWADTAKVVAGTISGTVWWDRDENTLMGENEERIDGILISLWKVDADGNHDGDKPLKTANTDSNGHYEFDLLHSGTYRTEVKRSDGTTTDDGVQTKTTTYYNQSKPVTNTYSWNWKLKGNASDQSDTITLPVGGSQPNVDYGYAKPDPKATLDKTQTSLECDDVKCTVNWDVKITNNGKTTNPLPSFTVTPFVAGPYGSSFAVGSDGNLYEWSSFDYSTPVKVPMPEGVVLTRIDCGDDATIWAFGSDGKIYVYQSDGMNDPGKFVPVTVRMPDDVSIIQIAGRRNDSFALGSDGNIYKIRVRGTDSTTITKVSAPEDVRFTQLSSAGNSVALDSNGNAYLFDRAEMTATKLEMPVGVTFTDIKPASWSQQFALGSDGNAYYYSNSTPVKVKMPEGVRFVQIGTGNHNEGMGMLGCSFYALGDDGNAYRWVPSSSGSYPTQAEPERMQLPEGSSLTRIYSGASSQHLLAQDSSGKLYAWNDSDSTSPIEVTMPDGVSVADKASVPDDSDSTTGTSAFPTSSTLTDRMSSIVKDVTATAGTVSRTADQTVTFTQVSVGDRHSLALGSDGNTYAWGHNGFGQLGDETTTNRPTPVKVKTPDGVSFTQISAGNDYSLALGSDGDTYAWGRNDSGRLGDGTATNRSTPVRVNTPAGVTFTQISAGSAYSLALGSDGNTYAWGDNGFGQLGDETKTDRPTPVKVKTPAGVTFTQKSAGSAYSLALGSDGNIYAWGWNVSGRLGDGTWTDRLTPVKVKTPDGVSFTQVSVGTYHSLAIGSDGNTYAWGDNYYGQLGDGTTASWSPPVKVKTPDGVTFTQISAGTYRSLAIGSDGDTYAWGWNYSGRLGDGTTTNRSTPVRVNTPAGVTFTQVSTENAHSLALGSDGNTYAWGDNEHGRLGDGTIADRSTPVKVKTPVIPGVSTDPTAVPVESVSTKDDGTDVTRVYNLPFTVDPGGYVVYHFTGTVDRANADQVIHNQAWFDSPDTPYSGTPHAREQKVKIPNKPDDSKLDSSSHDITGNASCRAGSDYSKPDMQHWFSTGYEDSCDQVGTIIPALTKNPVLGSISGLYWRDSNRDGIRQDDEIQRIAGQQVILEDTDGKQLATTVTDRNGAYRFDKLEPGSYRIRFSRVTRADFTSTDANDKTPSTDESGTDSDAATDADDYGMATPVITLTQAAPDKEHVDAGVLGDRAAASMLPYTGAFLLPVVLLIGIACLLGAIRLLGDDERSNGASRQRKD</sequence>
<keyword evidence="3 7" id="KW-0732">Signal</keyword>
<feature type="compositionally biased region" description="Polar residues" evidence="5">
    <location>
        <begin position="1464"/>
        <end position="1475"/>
    </location>
</feature>
<dbReference type="SUPFAM" id="SSF117074">
    <property type="entry name" value="Hypothetical protein PA1324"/>
    <property type="match status" value="2"/>
</dbReference>
<dbReference type="EC" id="2.7.11.1" evidence="10"/>
<dbReference type="Pfam" id="PF17210">
    <property type="entry name" value="SdrD_B"/>
    <property type="match status" value="2"/>
</dbReference>
<name>A0A087D3Z8_9BIFI</name>
<comment type="caution">
    <text evidence="10">The sequence shown here is derived from an EMBL/GenBank/DDBJ whole genome shotgun (WGS) entry which is preliminary data.</text>
</comment>
<keyword evidence="4" id="KW-0677">Repeat</keyword>
<dbReference type="OrthoDB" id="3238237at2"/>
<dbReference type="Gene3D" id="2.60.40.10">
    <property type="entry name" value="Immunoglobulins"/>
    <property type="match status" value="2"/>
</dbReference>
<dbReference type="PANTHER" id="PTHR22870:SF408">
    <property type="entry name" value="OS09G0560450 PROTEIN"/>
    <property type="match status" value="1"/>
</dbReference>
<keyword evidence="6" id="KW-1133">Transmembrane helix</keyword>
<reference evidence="10 11" key="1">
    <citation type="submission" date="2014-03" db="EMBL/GenBank/DDBJ databases">
        <title>Genomics of Bifidobacteria.</title>
        <authorList>
            <person name="Ventura M."/>
            <person name="Milani C."/>
            <person name="Lugli G.A."/>
        </authorList>
    </citation>
    <scope>NUCLEOTIDE SEQUENCE [LARGE SCALE GENOMIC DNA]</scope>
    <source>
        <strain evidence="10 11">DSM 23967</strain>
    </source>
</reference>
<evidence type="ECO:0000256" key="3">
    <source>
        <dbReference type="ARBA" id="ARBA00022729"/>
    </source>
</evidence>
<feature type="domain" description="SD-repeat containing protein B" evidence="8">
    <location>
        <begin position="967"/>
        <end position="1059"/>
    </location>
</feature>
<feature type="signal peptide" evidence="7">
    <location>
        <begin position="1"/>
        <end position="38"/>
    </location>
</feature>
<feature type="region of interest" description="Disordered" evidence="5">
    <location>
        <begin position="2084"/>
        <end position="2109"/>
    </location>
</feature>
<feature type="region of interest" description="Disordered" evidence="5">
    <location>
        <begin position="1452"/>
        <end position="1475"/>
    </location>
</feature>
<feature type="domain" description="RCC1-like" evidence="9">
    <location>
        <begin position="1609"/>
        <end position="1862"/>
    </location>
</feature>
<dbReference type="GO" id="GO:0004674">
    <property type="term" value="F:protein serine/threonine kinase activity"/>
    <property type="evidence" value="ECO:0007669"/>
    <property type="project" value="UniProtKB-EC"/>
</dbReference>
<feature type="chain" id="PRO_5001819800" evidence="7">
    <location>
        <begin position="39"/>
        <end position="2185"/>
    </location>
</feature>
<feature type="compositionally biased region" description="Basic and acidic residues" evidence="5">
    <location>
        <begin position="1941"/>
        <end position="1962"/>
    </location>
</feature>
<keyword evidence="6" id="KW-0812">Transmembrane</keyword>
<evidence type="ECO:0000313" key="11">
    <source>
        <dbReference type="Proteomes" id="UP000029066"/>
    </source>
</evidence>
<feature type="compositionally biased region" description="Acidic residues" evidence="5">
    <location>
        <begin position="2098"/>
        <end position="2109"/>
    </location>
</feature>
<keyword evidence="6" id="KW-0472">Membrane</keyword>
<comment type="subcellular location">
    <subcellularLocation>
        <location evidence="1">Secreted</location>
    </subcellularLocation>
</comment>
<dbReference type="SUPFAM" id="SSF50985">
    <property type="entry name" value="RCC1/BLIP-II"/>
    <property type="match status" value="2"/>
</dbReference>
<protein>
    <submittedName>
        <fullName evidence="10">RCC1 repeat-containing protein</fullName>
        <ecNumber evidence="10">2.7.11.1</ecNumber>
    </submittedName>
</protein>
<dbReference type="Pfam" id="PF25390">
    <property type="entry name" value="WD40_RLD"/>
    <property type="match status" value="1"/>
</dbReference>
<evidence type="ECO:0000259" key="8">
    <source>
        <dbReference type="Pfam" id="PF17210"/>
    </source>
</evidence>
<dbReference type="RefSeq" id="WP_051917578.1">
    <property type="nucleotide sequence ID" value="NZ_JDUT01000017.1"/>
</dbReference>
<proteinExistence type="predicted"/>
<dbReference type="Proteomes" id="UP000029066">
    <property type="component" value="Unassembled WGS sequence"/>
</dbReference>
<evidence type="ECO:0000256" key="7">
    <source>
        <dbReference type="SAM" id="SignalP"/>
    </source>
</evidence>
<keyword evidence="2" id="KW-0964">Secreted</keyword>
<evidence type="ECO:0000256" key="6">
    <source>
        <dbReference type="SAM" id="Phobius"/>
    </source>
</evidence>
<evidence type="ECO:0000256" key="5">
    <source>
        <dbReference type="SAM" id="MobiDB-lite"/>
    </source>
</evidence>
<feature type="region of interest" description="Disordered" evidence="5">
    <location>
        <begin position="1931"/>
        <end position="1974"/>
    </location>
</feature>
<evidence type="ECO:0000259" key="9">
    <source>
        <dbReference type="Pfam" id="PF25390"/>
    </source>
</evidence>
<organism evidence="10 11">
    <name type="scientific">Bifidobacterium saguini DSM 23967</name>
    <dbReference type="NCBI Taxonomy" id="1437607"/>
    <lineage>
        <taxon>Bacteria</taxon>
        <taxon>Bacillati</taxon>
        <taxon>Actinomycetota</taxon>
        <taxon>Actinomycetes</taxon>
        <taxon>Bifidobacteriales</taxon>
        <taxon>Bifidobacteriaceae</taxon>
        <taxon>Bifidobacterium</taxon>
    </lineage>
</organism>
<dbReference type="InterPro" id="IPR033764">
    <property type="entry name" value="Sdr_B"/>
</dbReference>
<dbReference type="InterPro" id="IPR051210">
    <property type="entry name" value="Ub_ligase/GEF_domain"/>
</dbReference>
<evidence type="ECO:0000256" key="1">
    <source>
        <dbReference type="ARBA" id="ARBA00004613"/>
    </source>
</evidence>
<accession>A0A087D3Z8</accession>
<keyword evidence="10" id="KW-0808">Transferase</keyword>